<dbReference type="Pfam" id="PF02368">
    <property type="entry name" value="Big_2"/>
    <property type="match status" value="1"/>
</dbReference>
<organism evidence="2 3">
    <name type="scientific">Desulfocucumis palustris</name>
    <dbReference type="NCBI Taxonomy" id="1898651"/>
    <lineage>
        <taxon>Bacteria</taxon>
        <taxon>Bacillati</taxon>
        <taxon>Bacillota</taxon>
        <taxon>Clostridia</taxon>
        <taxon>Eubacteriales</taxon>
        <taxon>Desulfocucumaceae</taxon>
        <taxon>Desulfocucumis</taxon>
    </lineage>
</organism>
<dbReference type="AlphaFoldDB" id="A0A2L2XG87"/>
<dbReference type="SUPFAM" id="SSF49373">
    <property type="entry name" value="Invasin/intimin cell-adhesion fragments"/>
    <property type="match status" value="5"/>
</dbReference>
<feature type="domain" description="BIG2" evidence="1">
    <location>
        <begin position="11"/>
        <end position="92"/>
    </location>
</feature>
<sequence length="440" mass="46395">MQSLNASSAKTLEYISASPGSLSLFIGDTANIVVTAHYNDNSTEVLNNPDVIWASSMPSTVAVEQGTVRGISQGSAVVNATYSGKAAAVLIDVVKQKDGLAALSIEPEVLELQEGATGTLTLTAKYNDGTSRVVTGAEWFSSIKAFATVLNGEVTAKQTGTTIISAKYQDRVAYCTVNVTPDGKGIKELKAYPDSAAIKIGDSKLFYISATRNDGVIEDVTDLTTWKSNNTEVAVVDSGKVIGVAQGKAVITAGYGGKEVQIPVDISTNGNPLENISVTPENLALEVDGKDVQINVYITDNNGKKTKITDKCTYLSLNTKIVTVSSKGKATPKGKGETRVTVTYNNRTLEIPVVVNPKLSKITVDTGTLKIKKGKDTDITVTAVYSDGKKEDVTETATIKSSNTKICKVNDGVLEGVAKGTAKITVTFGSLKKTLSINVY</sequence>
<dbReference type="InterPro" id="IPR003343">
    <property type="entry name" value="Big_2"/>
</dbReference>
<protein>
    <submittedName>
        <fullName evidence="2">Bacterial Ig-like domain protein</fullName>
    </submittedName>
</protein>
<keyword evidence="3" id="KW-1185">Reference proteome</keyword>
<dbReference type="SMART" id="SM00635">
    <property type="entry name" value="BID_2"/>
    <property type="match status" value="5"/>
</dbReference>
<accession>A0A2L2XG87</accession>
<name>A0A2L2XG87_9FIRM</name>
<feature type="domain" description="BIG2" evidence="1">
    <location>
        <begin position="99"/>
        <end position="176"/>
    </location>
</feature>
<gene>
    <name evidence="2" type="ORF">DCCM_4470</name>
</gene>
<dbReference type="InterPro" id="IPR008964">
    <property type="entry name" value="Invasin/intimin_cell_adhesion"/>
</dbReference>
<dbReference type="Gene3D" id="2.60.40.1080">
    <property type="match status" value="5"/>
</dbReference>
<evidence type="ECO:0000313" key="3">
    <source>
        <dbReference type="Proteomes" id="UP000239549"/>
    </source>
</evidence>
<dbReference type="Proteomes" id="UP000239549">
    <property type="component" value="Unassembled WGS sequence"/>
</dbReference>
<reference evidence="3" key="1">
    <citation type="submission" date="2018-02" db="EMBL/GenBank/DDBJ databases">
        <title>Genome sequence of Desulfocucumis palustris strain NAW-5.</title>
        <authorList>
            <person name="Watanabe M."/>
            <person name="Kojima H."/>
            <person name="Fukui M."/>
        </authorList>
    </citation>
    <scope>NUCLEOTIDE SEQUENCE [LARGE SCALE GENOMIC DNA]</scope>
    <source>
        <strain evidence="3">NAW-5</strain>
    </source>
</reference>
<feature type="domain" description="BIG2" evidence="1">
    <location>
        <begin position="185"/>
        <end position="265"/>
    </location>
</feature>
<feature type="domain" description="BIG2" evidence="1">
    <location>
        <begin position="272"/>
        <end position="354"/>
    </location>
</feature>
<evidence type="ECO:0000313" key="2">
    <source>
        <dbReference type="EMBL" id="GBF35347.1"/>
    </source>
</evidence>
<evidence type="ECO:0000259" key="1">
    <source>
        <dbReference type="SMART" id="SM00635"/>
    </source>
</evidence>
<comment type="caution">
    <text evidence="2">The sequence shown here is derived from an EMBL/GenBank/DDBJ whole genome shotgun (WGS) entry which is preliminary data.</text>
</comment>
<dbReference type="EMBL" id="BFAV01000159">
    <property type="protein sequence ID" value="GBF35347.1"/>
    <property type="molecule type" value="Genomic_DNA"/>
</dbReference>
<proteinExistence type="predicted"/>
<feature type="domain" description="BIG2" evidence="1">
    <location>
        <begin position="358"/>
        <end position="438"/>
    </location>
</feature>